<dbReference type="PANTHER" id="PTHR10996">
    <property type="entry name" value="2-HYDROXYACID DEHYDROGENASE-RELATED"/>
    <property type="match status" value="1"/>
</dbReference>
<dbReference type="SUPFAM" id="SSF52283">
    <property type="entry name" value="Formate/glycerate dehydrogenase catalytic domain-like"/>
    <property type="match status" value="1"/>
</dbReference>
<keyword evidence="2 4" id="KW-0560">Oxidoreductase</keyword>
<dbReference type="Gene3D" id="3.40.50.720">
    <property type="entry name" value="NAD(P)-binding Rossmann-like Domain"/>
    <property type="match status" value="2"/>
</dbReference>
<accession>A0A4R6J5W5</accession>
<dbReference type="InterPro" id="IPR050223">
    <property type="entry name" value="D-isomer_2-hydroxyacid_DH"/>
</dbReference>
<dbReference type="InterPro" id="IPR006139">
    <property type="entry name" value="D-isomer_2_OHA_DH_cat_dom"/>
</dbReference>
<feature type="domain" description="D-isomer specific 2-hydroxyacid dehydrogenase NAD-binding" evidence="6">
    <location>
        <begin position="141"/>
        <end position="285"/>
    </location>
</feature>
<dbReference type="InterPro" id="IPR029753">
    <property type="entry name" value="D-isomer_DH_CS"/>
</dbReference>
<proteinExistence type="inferred from homology"/>
<dbReference type="InterPro" id="IPR036291">
    <property type="entry name" value="NAD(P)-bd_dom_sf"/>
</dbReference>
<evidence type="ECO:0000313" key="7">
    <source>
        <dbReference type="EMBL" id="TDO29645.1"/>
    </source>
</evidence>
<dbReference type="Pfam" id="PF00389">
    <property type="entry name" value="2-Hacid_dh"/>
    <property type="match status" value="1"/>
</dbReference>
<evidence type="ECO:0000259" key="5">
    <source>
        <dbReference type="Pfam" id="PF00389"/>
    </source>
</evidence>
<dbReference type="CDD" id="cd12167">
    <property type="entry name" value="2-Hacid_dh_8"/>
    <property type="match status" value="1"/>
</dbReference>
<evidence type="ECO:0000259" key="6">
    <source>
        <dbReference type="Pfam" id="PF02826"/>
    </source>
</evidence>
<dbReference type="Proteomes" id="UP000295388">
    <property type="component" value="Unassembled WGS sequence"/>
</dbReference>
<gene>
    <name evidence="7" type="ORF">EV643_1469</name>
</gene>
<dbReference type="SUPFAM" id="SSF51735">
    <property type="entry name" value="NAD(P)-binding Rossmann-fold domains"/>
    <property type="match status" value="1"/>
</dbReference>
<evidence type="ECO:0000256" key="1">
    <source>
        <dbReference type="ARBA" id="ARBA00005854"/>
    </source>
</evidence>
<dbReference type="PROSITE" id="PS00670">
    <property type="entry name" value="D_2_HYDROXYACID_DH_2"/>
    <property type="match status" value="1"/>
</dbReference>
<evidence type="ECO:0000256" key="3">
    <source>
        <dbReference type="ARBA" id="ARBA00023027"/>
    </source>
</evidence>
<comment type="similarity">
    <text evidence="1 4">Belongs to the D-isomer specific 2-hydroxyacid dehydrogenase family.</text>
</comment>
<keyword evidence="8" id="KW-1185">Reference proteome</keyword>
<organism evidence="7 8">
    <name type="scientific">Kribbella caucasensis</name>
    <dbReference type="NCBI Taxonomy" id="2512215"/>
    <lineage>
        <taxon>Bacteria</taxon>
        <taxon>Bacillati</taxon>
        <taxon>Actinomycetota</taxon>
        <taxon>Actinomycetes</taxon>
        <taxon>Propionibacteriales</taxon>
        <taxon>Kribbellaceae</taxon>
        <taxon>Kribbella</taxon>
    </lineage>
</organism>
<protein>
    <submittedName>
        <fullName evidence="7">Phosphoglycerate dehydrogenase-like enzyme</fullName>
    </submittedName>
</protein>
<dbReference type="Pfam" id="PF02826">
    <property type="entry name" value="2-Hacid_dh_C"/>
    <property type="match status" value="1"/>
</dbReference>
<dbReference type="AlphaFoldDB" id="A0A4R6J5W5"/>
<evidence type="ECO:0000256" key="2">
    <source>
        <dbReference type="ARBA" id="ARBA00023002"/>
    </source>
</evidence>
<dbReference type="GO" id="GO:0030267">
    <property type="term" value="F:glyoxylate reductase (NADPH) activity"/>
    <property type="evidence" value="ECO:0007669"/>
    <property type="project" value="TreeGrafter"/>
</dbReference>
<reference evidence="7 8" key="1">
    <citation type="submission" date="2019-03" db="EMBL/GenBank/DDBJ databases">
        <title>Genomic Encyclopedia of Type Strains, Phase III (KMG-III): the genomes of soil and plant-associated and newly described type strains.</title>
        <authorList>
            <person name="Whitman W."/>
        </authorList>
    </citation>
    <scope>NUCLEOTIDE SEQUENCE [LARGE SCALE GENOMIC DNA]</scope>
    <source>
        <strain evidence="7 8">VKM Ac-2527</strain>
    </source>
</reference>
<dbReference type="GO" id="GO:0051287">
    <property type="term" value="F:NAD binding"/>
    <property type="evidence" value="ECO:0007669"/>
    <property type="project" value="InterPro"/>
</dbReference>
<dbReference type="GO" id="GO:0005829">
    <property type="term" value="C:cytosol"/>
    <property type="evidence" value="ECO:0007669"/>
    <property type="project" value="TreeGrafter"/>
</dbReference>
<keyword evidence="3" id="KW-0520">NAD</keyword>
<name>A0A4R6J5W5_9ACTN</name>
<dbReference type="PROSITE" id="PS00671">
    <property type="entry name" value="D_2_HYDROXYACID_DH_3"/>
    <property type="match status" value="1"/>
</dbReference>
<comment type="caution">
    <text evidence="7">The sequence shown here is derived from an EMBL/GenBank/DDBJ whole genome shotgun (WGS) entry which is preliminary data.</text>
</comment>
<sequence length="325" mass="34930">MALFALSSEHFDALFPAEVRQRIGAVAEIDTELVVERFDDPRLAGRLAELEVLITGWGCPPLTEDFLAAAPKLRAVLHAAGSVKAHVTQAAWDRGIVVSSAAAANAIPVAEYALATIILAGKGVFTLRESFRVDRTFKLGHIHPGIGNHGRRVGIIGASRIGRQVLELLRPFDFKVQVHDPYAEGLDIPLVSLPELLSTSDIVSVHAPSTPQTYRMIDREGLALLRDGAVLINTARGDLVDTEALVGELRTGRISAVLDVTDPEPLPSASILYDLPNAFLTPHVAGSHGNELARLGECAAEELERLVAGLSLRYQVTTTDLDRVA</sequence>
<dbReference type="InterPro" id="IPR006140">
    <property type="entry name" value="D-isomer_DH_NAD-bd"/>
</dbReference>
<dbReference type="EMBL" id="SNWQ01000046">
    <property type="protein sequence ID" value="TDO29645.1"/>
    <property type="molecule type" value="Genomic_DNA"/>
</dbReference>
<evidence type="ECO:0000256" key="4">
    <source>
        <dbReference type="RuleBase" id="RU003719"/>
    </source>
</evidence>
<evidence type="ECO:0000313" key="8">
    <source>
        <dbReference type="Proteomes" id="UP000295388"/>
    </source>
</evidence>
<dbReference type="PANTHER" id="PTHR10996:SF178">
    <property type="entry name" value="2-HYDROXYACID DEHYDROGENASE YGL185C-RELATED"/>
    <property type="match status" value="1"/>
</dbReference>
<dbReference type="GO" id="GO:0016618">
    <property type="term" value="F:hydroxypyruvate reductase [NAD(P)H] activity"/>
    <property type="evidence" value="ECO:0007669"/>
    <property type="project" value="TreeGrafter"/>
</dbReference>
<feature type="domain" description="D-isomer specific 2-hydroxyacid dehydrogenase catalytic" evidence="5">
    <location>
        <begin position="30"/>
        <end position="316"/>
    </location>
</feature>